<gene>
    <name evidence="1" type="ORF">A2932_00620</name>
</gene>
<name>A0A1G2HGI5_9BACT</name>
<sequence>MSQQVLEKLFDSSAKLRLLKLFLRNPNSKFTHTDIRKRTLLDARGMRSQLGILSEIGLIKSSKKRNVKEYEFSLNPKFIFFEELQNLILKSSPADESKMATKIKGLGRVKLVVISGIFMNPERGNSRADLVLVIDDVRKKKLDNFMRNLEAEAGVEIRYSLMDSDEFNYRYKMFDRFIHDTFEKPHRKLINKILV</sequence>
<dbReference type="Proteomes" id="UP000179153">
    <property type="component" value="Unassembled WGS sequence"/>
</dbReference>
<protein>
    <recommendedName>
        <fullName evidence="3">HTH arsR-type domain-containing protein</fullName>
    </recommendedName>
</protein>
<accession>A0A1G2HGI5</accession>
<comment type="caution">
    <text evidence="1">The sequence shown here is derived from an EMBL/GenBank/DDBJ whole genome shotgun (WGS) entry which is preliminary data.</text>
</comment>
<proteinExistence type="predicted"/>
<evidence type="ECO:0000313" key="1">
    <source>
        <dbReference type="EMBL" id="OGZ61604.1"/>
    </source>
</evidence>
<evidence type="ECO:0000313" key="2">
    <source>
        <dbReference type="Proteomes" id="UP000179153"/>
    </source>
</evidence>
<dbReference type="EMBL" id="MHOI01000014">
    <property type="protein sequence ID" value="OGZ61604.1"/>
    <property type="molecule type" value="Genomic_DNA"/>
</dbReference>
<dbReference type="AlphaFoldDB" id="A0A1G2HGI5"/>
<organism evidence="1 2">
    <name type="scientific">Candidatus Spechtbacteria bacterium RIFCSPLOWO2_01_FULL_46_10</name>
    <dbReference type="NCBI Taxonomy" id="1802163"/>
    <lineage>
        <taxon>Bacteria</taxon>
        <taxon>Candidatus Spechtiibacteriota</taxon>
    </lineage>
</organism>
<reference evidence="1 2" key="1">
    <citation type="journal article" date="2016" name="Nat. Commun.">
        <title>Thousands of microbial genomes shed light on interconnected biogeochemical processes in an aquifer system.</title>
        <authorList>
            <person name="Anantharaman K."/>
            <person name="Brown C.T."/>
            <person name="Hug L.A."/>
            <person name="Sharon I."/>
            <person name="Castelle C.J."/>
            <person name="Probst A.J."/>
            <person name="Thomas B.C."/>
            <person name="Singh A."/>
            <person name="Wilkins M.J."/>
            <person name="Karaoz U."/>
            <person name="Brodie E.L."/>
            <person name="Williams K.H."/>
            <person name="Hubbard S.S."/>
            <person name="Banfield J.F."/>
        </authorList>
    </citation>
    <scope>NUCLEOTIDE SEQUENCE [LARGE SCALE GENOMIC DNA]</scope>
</reference>
<dbReference type="STRING" id="1802163.A2932_00620"/>
<evidence type="ECO:0008006" key="3">
    <source>
        <dbReference type="Google" id="ProtNLM"/>
    </source>
</evidence>